<proteinExistence type="predicted"/>
<dbReference type="InterPro" id="IPR051200">
    <property type="entry name" value="Host-pathogen_enzymatic-act"/>
</dbReference>
<dbReference type="Proteomes" id="UP001521209">
    <property type="component" value="Unassembled WGS sequence"/>
</dbReference>
<dbReference type="InterPro" id="IPR011045">
    <property type="entry name" value="N2O_reductase_N"/>
</dbReference>
<organism evidence="1 2">
    <name type="scientific">Acidiphilium iwatense</name>
    <dbReference type="NCBI Taxonomy" id="768198"/>
    <lineage>
        <taxon>Bacteria</taxon>
        <taxon>Pseudomonadati</taxon>
        <taxon>Pseudomonadota</taxon>
        <taxon>Alphaproteobacteria</taxon>
        <taxon>Acetobacterales</taxon>
        <taxon>Acidocellaceae</taxon>
        <taxon>Acidiphilium</taxon>
    </lineage>
</organism>
<dbReference type="Gene3D" id="2.130.10.10">
    <property type="entry name" value="YVTN repeat-like/Quinoprotein amine dehydrogenase"/>
    <property type="match status" value="1"/>
</dbReference>
<reference evidence="1 2" key="1">
    <citation type="submission" date="2022-01" db="EMBL/GenBank/DDBJ databases">
        <authorList>
            <person name="Won M."/>
            <person name="Kim S.-J."/>
            <person name="Kwon S.-W."/>
        </authorList>
    </citation>
    <scope>NUCLEOTIDE SEQUENCE [LARGE SCALE GENOMIC DNA]</scope>
    <source>
        <strain evidence="1 2">KCTC 23505</strain>
    </source>
</reference>
<accession>A0ABS9DX53</accession>
<dbReference type="SUPFAM" id="SSF50974">
    <property type="entry name" value="Nitrous oxide reductase, N-terminal domain"/>
    <property type="match status" value="1"/>
</dbReference>
<evidence type="ECO:0000313" key="1">
    <source>
        <dbReference type="EMBL" id="MCF3946286.1"/>
    </source>
</evidence>
<dbReference type="PANTHER" id="PTHR47197">
    <property type="entry name" value="PROTEIN NIRF"/>
    <property type="match status" value="1"/>
</dbReference>
<protein>
    <submittedName>
        <fullName evidence="1">YncE family protein</fullName>
    </submittedName>
</protein>
<dbReference type="EMBL" id="JAKGBZ010000008">
    <property type="protein sequence ID" value="MCF3946286.1"/>
    <property type="molecule type" value="Genomic_DNA"/>
</dbReference>
<dbReference type="PANTHER" id="PTHR47197:SF3">
    <property type="entry name" value="DIHYDRO-HEME D1 DEHYDROGENASE"/>
    <property type="match status" value="1"/>
</dbReference>
<dbReference type="InterPro" id="IPR015943">
    <property type="entry name" value="WD40/YVTN_repeat-like_dom_sf"/>
</dbReference>
<keyword evidence="2" id="KW-1185">Reference proteome</keyword>
<dbReference type="RefSeq" id="WP_235703517.1">
    <property type="nucleotide sequence ID" value="NZ_JAKGBZ010000008.1"/>
</dbReference>
<sequence length="209" mass="21812">MFAFGGNAHAASAIDPATDTVVATVPLGGSPEEAVPDGDGNVFVNISDRARIARIDARTNTVTAMWNVPTCPDIHGLAIDERTHRLFASCKGNVRMVVVDSNSGKVLAQLPIGLGTDGAAFDPASHLAFSSNKDGTLSVIEKDGPDRFTGLGNVETAPGAKNMAIDPKTGRVFLVTAKILSERKGKPGNAPDFRFVPGTVHALILDPAR</sequence>
<comment type="caution">
    <text evidence="1">The sequence shown here is derived from an EMBL/GenBank/DDBJ whole genome shotgun (WGS) entry which is preliminary data.</text>
</comment>
<name>A0ABS9DX53_9PROT</name>
<evidence type="ECO:0000313" key="2">
    <source>
        <dbReference type="Proteomes" id="UP001521209"/>
    </source>
</evidence>
<gene>
    <name evidence="1" type="ORF">L2A60_06265</name>
</gene>